<dbReference type="AlphaFoldDB" id="A0A2P5CDP3"/>
<protein>
    <submittedName>
        <fullName evidence="2">Uncharacterized protein</fullName>
    </submittedName>
</protein>
<dbReference type="InParanoid" id="A0A2P5CDP3"/>
<dbReference type="OrthoDB" id="273070at2759"/>
<dbReference type="Proteomes" id="UP000237000">
    <property type="component" value="Unassembled WGS sequence"/>
</dbReference>
<keyword evidence="3" id="KW-1185">Reference proteome</keyword>
<evidence type="ECO:0000313" key="3">
    <source>
        <dbReference type="Proteomes" id="UP000237000"/>
    </source>
</evidence>
<feature type="region of interest" description="Disordered" evidence="1">
    <location>
        <begin position="1"/>
        <end position="28"/>
    </location>
</feature>
<evidence type="ECO:0000256" key="1">
    <source>
        <dbReference type="SAM" id="MobiDB-lite"/>
    </source>
</evidence>
<proteinExistence type="predicted"/>
<sequence length="335" mass="36656">MLPLHNPFPHLSYQVQSSTQSPQQQVMAPHSQLGLNNSQVPIPFSNSSMPNVPTSMAPPPGFMNGPNNFYPLQNNHLGAPHLGNLNGPVPQPGKPHLGFGPQSSVNNINSIATFPIHGQGFGHSNLSNLPQFNQNVGLIFGQICMPNHLQSTNQYLPMQMQNLSQFVPQNAFGVLSQALQPTVPQNPAFLANPQFGTIQYNQIQQLINHNQHNFPLPGMDVTTLKPSPIASRQLQGNSSTIIQTEQTNILQPPGFMGTQGNYTSNGKNPSSKNFTRNAKRGMPQGGFQNSQFHHTKHGNKKFGFSNAHNGRGPSNEKSGRFACKNSLNKGREQRR</sequence>
<reference evidence="3" key="1">
    <citation type="submission" date="2016-06" db="EMBL/GenBank/DDBJ databases">
        <title>Parallel loss of symbiosis genes in relatives of nitrogen-fixing non-legume Parasponia.</title>
        <authorList>
            <person name="Van Velzen R."/>
            <person name="Holmer R."/>
            <person name="Bu F."/>
            <person name="Rutten L."/>
            <person name="Van Zeijl A."/>
            <person name="Liu W."/>
            <person name="Santuari L."/>
            <person name="Cao Q."/>
            <person name="Sharma T."/>
            <person name="Shen D."/>
            <person name="Roswanjaya Y."/>
            <person name="Wardhani T."/>
            <person name="Kalhor M.S."/>
            <person name="Jansen J."/>
            <person name="Van den Hoogen J."/>
            <person name="Gungor B."/>
            <person name="Hartog M."/>
            <person name="Hontelez J."/>
            <person name="Verver J."/>
            <person name="Yang W.-C."/>
            <person name="Schijlen E."/>
            <person name="Repin R."/>
            <person name="Schilthuizen M."/>
            <person name="Schranz E."/>
            <person name="Heidstra R."/>
            <person name="Miyata K."/>
            <person name="Fedorova E."/>
            <person name="Kohlen W."/>
            <person name="Bisseling T."/>
            <person name="Smit S."/>
            <person name="Geurts R."/>
        </authorList>
    </citation>
    <scope>NUCLEOTIDE SEQUENCE [LARGE SCALE GENOMIC DNA]</scope>
    <source>
        <strain evidence="3">cv. RG33-2</strain>
    </source>
</reference>
<name>A0A2P5CDP3_TREOI</name>
<dbReference type="STRING" id="63057.A0A2P5CDP3"/>
<dbReference type="EMBL" id="JXTC01000378">
    <property type="protein sequence ID" value="PON59141.1"/>
    <property type="molecule type" value="Genomic_DNA"/>
</dbReference>
<organism evidence="2 3">
    <name type="scientific">Trema orientale</name>
    <name type="common">Charcoal tree</name>
    <name type="synonym">Celtis orientalis</name>
    <dbReference type="NCBI Taxonomy" id="63057"/>
    <lineage>
        <taxon>Eukaryota</taxon>
        <taxon>Viridiplantae</taxon>
        <taxon>Streptophyta</taxon>
        <taxon>Embryophyta</taxon>
        <taxon>Tracheophyta</taxon>
        <taxon>Spermatophyta</taxon>
        <taxon>Magnoliopsida</taxon>
        <taxon>eudicotyledons</taxon>
        <taxon>Gunneridae</taxon>
        <taxon>Pentapetalae</taxon>
        <taxon>rosids</taxon>
        <taxon>fabids</taxon>
        <taxon>Rosales</taxon>
        <taxon>Cannabaceae</taxon>
        <taxon>Trema</taxon>
    </lineage>
</organism>
<feature type="region of interest" description="Disordered" evidence="1">
    <location>
        <begin position="264"/>
        <end position="335"/>
    </location>
</feature>
<gene>
    <name evidence="2" type="ORF">TorRG33x02_289020</name>
</gene>
<comment type="caution">
    <text evidence="2">The sequence shown here is derived from an EMBL/GenBank/DDBJ whole genome shotgun (WGS) entry which is preliminary data.</text>
</comment>
<feature type="compositionally biased region" description="Low complexity" evidence="1">
    <location>
        <begin position="12"/>
        <end position="25"/>
    </location>
</feature>
<evidence type="ECO:0000313" key="2">
    <source>
        <dbReference type="EMBL" id="PON59141.1"/>
    </source>
</evidence>
<feature type="compositionally biased region" description="Polar residues" evidence="1">
    <location>
        <begin position="264"/>
        <end position="276"/>
    </location>
</feature>
<accession>A0A2P5CDP3</accession>